<accession>A0A4Q2KL95</accession>
<dbReference type="Gene3D" id="2.180.10.10">
    <property type="entry name" value="RHS repeat-associated core"/>
    <property type="match status" value="1"/>
</dbReference>
<dbReference type="InterPro" id="IPR031325">
    <property type="entry name" value="RHS_repeat"/>
</dbReference>
<organism evidence="1 2">
    <name type="scientific">Pelagerythrobacter rhizovicinus</name>
    <dbReference type="NCBI Taxonomy" id="2268576"/>
    <lineage>
        <taxon>Bacteria</taxon>
        <taxon>Pseudomonadati</taxon>
        <taxon>Pseudomonadota</taxon>
        <taxon>Alphaproteobacteria</taxon>
        <taxon>Sphingomonadales</taxon>
        <taxon>Erythrobacteraceae</taxon>
        <taxon>Pelagerythrobacter</taxon>
    </lineage>
</organism>
<evidence type="ECO:0000313" key="1">
    <source>
        <dbReference type="EMBL" id="RXZ64990.1"/>
    </source>
</evidence>
<gene>
    <name evidence="1" type="ORF">ETX26_08075</name>
</gene>
<dbReference type="EMBL" id="SDPV01000002">
    <property type="protein sequence ID" value="RXZ64990.1"/>
    <property type="molecule type" value="Genomic_DNA"/>
</dbReference>
<dbReference type="AlphaFoldDB" id="A0A4Q2KL95"/>
<evidence type="ECO:0000313" key="2">
    <source>
        <dbReference type="Proteomes" id="UP000293623"/>
    </source>
</evidence>
<reference evidence="1 2" key="1">
    <citation type="submission" date="2019-01" db="EMBL/GenBank/DDBJ databases">
        <title>Altererythrobacter rhizovicinus sp. nov., isolated from the rhizosphere soil of Haloxylon ammodendron.</title>
        <authorList>
            <person name="Li H.-P."/>
            <person name="Gou J.-Y."/>
            <person name="Yao D."/>
            <person name="Han Q.-Q."/>
            <person name="Shao K.-Z."/>
            <person name="Zhao Q."/>
            <person name="Zhang J.-L."/>
        </authorList>
    </citation>
    <scope>NUCLEOTIDE SEQUENCE [LARGE SCALE GENOMIC DNA]</scope>
    <source>
        <strain evidence="1 2">AY-3R</strain>
    </source>
</reference>
<dbReference type="Proteomes" id="UP000293623">
    <property type="component" value="Unassembled WGS sequence"/>
</dbReference>
<dbReference type="OrthoDB" id="7433002at2"/>
<comment type="caution">
    <text evidence="1">The sequence shown here is derived from an EMBL/GenBank/DDBJ whole genome shotgun (WGS) entry which is preliminary data.</text>
</comment>
<protein>
    <submittedName>
        <fullName evidence="1">Uncharacterized protein</fullName>
    </submittedName>
</protein>
<dbReference type="Pfam" id="PF05593">
    <property type="entry name" value="RHS_repeat"/>
    <property type="match status" value="1"/>
</dbReference>
<name>A0A4Q2KL95_9SPHN</name>
<sequence>MDIIVDQANNDCLRGRNLGLPLSIREACLLAGTALGLVAESASAQNSIDTYTYDALGRLVAVSTSGGSHDNKTRSICYDSAGNRTTYRGTSDGSVATCVNTGDGSSNQPPVTGADAVSLPCKTAVFKNLVANDTDPEGNTPLVVQSITRTSGTATASVGSGGSTAFVDAGDWPGQSVFTYTVADSVGATSTGQLTVTVTGTAALCSGPDP</sequence>
<proteinExistence type="predicted"/>
<dbReference type="Pfam" id="PF17963">
    <property type="entry name" value="Big_9"/>
    <property type="match status" value="1"/>
</dbReference>
<keyword evidence="2" id="KW-1185">Reference proteome</keyword>